<feature type="region of interest" description="Disordered" evidence="1">
    <location>
        <begin position="20"/>
        <end position="39"/>
    </location>
</feature>
<comment type="caution">
    <text evidence="4">The sequence shown here is derived from an EMBL/GenBank/DDBJ whole genome shotgun (WGS) entry which is preliminary data.</text>
</comment>
<organism evidence="4 5">
    <name type="scientific">Actinophytocola oryzae</name>
    <dbReference type="NCBI Taxonomy" id="502181"/>
    <lineage>
        <taxon>Bacteria</taxon>
        <taxon>Bacillati</taxon>
        <taxon>Actinomycetota</taxon>
        <taxon>Actinomycetes</taxon>
        <taxon>Pseudonocardiales</taxon>
        <taxon>Pseudonocardiaceae</taxon>
    </lineage>
</organism>
<name>A0A4R7UQQ1_9PSEU</name>
<dbReference type="OrthoDB" id="4308422at2"/>
<dbReference type="InterPro" id="IPR002018">
    <property type="entry name" value="CarbesteraseB"/>
</dbReference>
<reference evidence="4 5" key="1">
    <citation type="submission" date="2019-03" db="EMBL/GenBank/DDBJ databases">
        <title>Genomic Encyclopedia of Archaeal and Bacterial Type Strains, Phase II (KMG-II): from individual species to whole genera.</title>
        <authorList>
            <person name="Goeker M."/>
        </authorList>
    </citation>
    <scope>NUCLEOTIDE SEQUENCE [LARGE SCALE GENOMIC DNA]</scope>
    <source>
        <strain evidence="4 5">DSM 45499</strain>
    </source>
</reference>
<evidence type="ECO:0000313" key="4">
    <source>
        <dbReference type="EMBL" id="TDV35311.1"/>
    </source>
</evidence>
<feature type="chain" id="PRO_5038666598" evidence="2">
    <location>
        <begin position="17"/>
        <end position="525"/>
    </location>
</feature>
<dbReference type="SUPFAM" id="SSF53474">
    <property type="entry name" value="alpha/beta-Hydrolases"/>
    <property type="match status" value="1"/>
</dbReference>
<dbReference type="Pfam" id="PF00135">
    <property type="entry name" value="COesterase"/>
    <property type="match status" value="1"/>
</dbReference>
<dbReference type="InterPro" id="IPR050309">
    <property type="entry name" value="Type-B_Carboxylest/Lipase"/>
</dbReference>
<protein>
    <submittedName>
        <fullName evidence="4">Para-nitrobenzyl esterase</fullName>
    </submittedName>
</protein>
<evidence type="ECO:0000259" key="3">
    <source>
        <dbReference type="Pfam" id="PF00135"/>
    </source>
</evidence>
<evidence type="ECO:0000313" key="5">
    <source>
        <dbReference type="Proteomes" id="UP000294927"/>
    </source>
</evidence>
<keyword evidence="2" id="KW-0732">Signal</keyword>
<evidence type="ECO:0000256" key="2">
    <source>
        <dbReference type="SAM" id="SignalP"/>
    </source>
</evidence>
<dbReference type="PROSITE" id="PS51257">
    <property type="entry name" value="PROKAR_LIPOPROTEIN"/>
    <property type="match status" value="1"/>
</dbReference>
<dbReference type="EMBL" id="SOCP01000036">
    <property type="protein sequence ID" value="TDV35311.1"/>
    <property type="molecule type" value="Genomic_DNA"/>
</dbReference>
<dbReference type="AlphaFoldDB" id="A0A4R7UQQ1"/>
<accession>A0A4R7UQQ1</accession>
<dbReference type="InterPro" id="IPR029058">
    <property type="entry name" value="AB_hydrolase_fold"/>
</dbReference>
<sequence length="525" mass="54543">MTRARLLALVVPLVLAGCSPGTQDSGPVAAPERVSTTSGELAGTVRGDARTFQGVRFAEPPTGDRRWTLPTLAHRAQGTVDATRPGPQCPQAAGTNTSEDCLFLDVTTPARLDPDRKLPVMVWWHGGGYTSGAGSQYDARRLADQGDVIVVTANKRLGIFGYFGAPGLKGSGTFGFADQILATRWAKDNAAAFGGDPGNITVFGQSDGGMAACALLTSPAARGLVDKVASMSGGSCQLDWPTGGLLPGTPAQTPYASLSDNEAVGRAAADALGCTGPDPVPCLRALPADRLVPQSIDFSNVLAYGSDLLPEDPAKAVREGHFAHVPVLTGGVAHEERSFVAGSEQAAPGTYTAAGYPAMLSAAFGTAAAPVAREYPVTDYASPALAFATVIDDASWSCPLDTGTGALAKQTTVHAYEFADPTAPNVNGVQAPGVPLEATHASELPYLFDLGGKFLLTTAPQRTLAAAMIRYWSGFARTGTPSAPDAPAWPRYHRAADTLQFTGTEIRTTDVAAEHRCDFWAGLDR</sequence>
<dbReference type="PANTHER" id="PTHR11559">
    <property type="entry name" value="CARBOXYLESTERASE"/>
    <property type="match status" value="1"/>
</dbReference>
<gene>
    <name evidence="4" type="ORF">CLV71_13626</name>
</gene>
<feature type="domain" description="Carboxylesterase type B" evidence="3">
    <location>
        <begin position="32"/>
        <end position="520"/>
    </location>
</feature>
<dbReference type="Gene3D" id="3.40.50.1820">
    <property type="entry name" value="alpha/beta hydrolase"/>
    <property type="match status" value="1"/>
</dbReference>
<keyword evidence="5" id="KW-1185">Reference proteome</keyword>
<feature type="signal peptide" evidence="2">
    <location>
        <begin position="1"/>
        <end position="16"/>
    </location>
</feature>
<evidence type="ECO:0000256" key="1">
    <source>
        <dbReference type="SAM" id="MobiDB-lite"/>
    </source>
</evidence>
<dbReference type="RefSeq" id="WP_133909434.1">
    <property type="nucleotide sequence ID" value="NZ_SOCP01000036.1"/>
</dbReference>
<proteinExistence type="predicted"/>
<dbReference type="Proteomes" id="UP000294927">
    <property type="component" value="Unassembled WGS sequence"/>
</dbReference>